<dbReference type="GO" id="GO:0004803">
    <property type="term" value="F:transposase activity"/>
    <property type="evidence" value="ECO:0007669"/>
    <property type="project" value="InterPro"/>
</dbReference>
<organism evidence="2 3">
    <name type="scientific">Streptomyces pluripotens</name>
    <dbReference type="NCBI Taxonomy" id="1355015"/>
    <lineage>
        <taxon>Bacteria</taxon>
        <taxon>Bacillati</taxon>
        <taxon>Actinomycetota</taxon>
        <taxon>Actinomycetes</taxon>
        <taxon>Kitasatosporales</taxon>
        <taxon>Streptomycetaceae</taxon>
        <taxon>Streptomyces</taxon>
    </lineage>
</organism>
<dbReference type="EMBL" id="CP022433">
    <property type="protein sequence ID" value="ASN28716.1"/>
    <property type="molecule type" value="Genomic_DNA"/>
</dbReference>
<dbReference type="GO" id="GO:0003677">
    <property type="term" value="F:DNA binding"/>
    <property type="evidence" value="ECO:0007669"/>
    <property type="project" value="InterPro"/>
</dbReference>
<dbReference type="Proteomes" id="UP000031501">
    <property type="component" value="Chromosome"/>
</dbReference>
<keyword evidence="3" id="KW-1185">Reference proteome</keyword>
<dbReference type="InterPro" id="IPR002559">
    <property type="entry name" value="Transposase_11"/>
</dbReference>
<dbReference type="Pfam" id="PF01609">
    <property type="entry name" value="DDE_Tnp_1"/>
    <property type="match status" value="1"/>
</dbReference>
<evidence type="ECO:0000259" key="1">
    <source>
        <dbReference type="Pfam" id="PF01609"/>
    </source>
</evidence>
<sequence length="58" mass="6352">MPRTKTFRLVTSLLDPKLAPARQLATAYHQRWEIENGFAELKTACAAPDSSCAPGHPS</sequence>
<name>A0A221P9G2_9ACTN</name>
<feature type="domain" description="Transposase IS4-like" evidence="1">
    <location>
        <begin position="11"/>
        <end position="45"/>
    </location>
</feature>
<dbReference type="KEGG" id="splu:LK06_025550"/>
<proteinExistence type="predicted"/>
<gene>
    <name evidence="2" type="ORF">LK07_26710</name>
</gene>
<dbReference type="GO" id="GO:0006313">
    <property type="term" value="P:DNA transposition"/>
    <property type="evidence" value="ECO:0007669"/>
    <property type="project" value="InterPro"/>
</dbReference>
<dbReference type="SUPFAM" id="SSF53098">
    <property type="entry name" value="Ribonuclease H-like"/>
    <property type="match status" value="1"/>
</dbReference>
<dbReference type="Gene3D" id="3.90.350.10">
    <property type="entry name" value="Transposase Inhibitor Protein From Tn5, Chain A, domain 1"/>
    <property type="match status" value="1"/>
</dbReference>
<dbReference type="AlphaFoldDB" id="A0A221P9G2"/>
<evidence type="ECO:0000313" key="3">
    <source>
        <dbReference type="Proteomes" id="UP000031501"/>
    </source>
</evidence>
<accession>A0A221P9G2</accession>
<evidence type="ECO:0000313" key="2">
    <source>
        <dbReference type="EMBL" id="ASN28716.1"/>
    </source>
</evidence>
<dbReference type="InterPro" id="IPR012337">
    <property type="entry name" value="RNaseH-like_sf"/>
</dbReference>
<dbReference type="OrthoDB" id="477305at2"/>
<dbReference type="RefSeq" id="WP_078859023.1">
    <property type="nucleotide sequence ID" value="NZ_CP021080.1"/>
</dbReference>
<reference evidence="2 3" key="1">
    <citation type="submission" date="2017-07" db="EMBL/GenBank/DDBJ databases">
        <title>Genome sequence of Streptomyces pluripotens MUSC 137T.</title>
        <authorList>
            <person name="Ser H.-L."/>
            <person name="Lee L.-H."/>
        </authorList>
    </citation>
    <scope>NUCLEOTIDE SEQUENCE [LARGE SCALE GENOMIC DNA]</scope>
    <source>
        <strain evidence="2 3">MUSC 137</strain>
    </source>
</reference>
<protein>
    <recommendedName>
        <fullName evidence="1">Transposase IS4-like domain-containing protein</fullName>
    </recommendedName>
</protein>